<dbReference type="Proteomes" id="UP001057402">
    <property type="component" value="Chromosome 1"/>
</dbReference>
<reference evidence="2" key="1">
    <citation type="journal article" date="2023" name="Front. Plant Sci.">
        <title>Chromosomal-level genome assembly of Melastoma candidum provides insights into trichome evolution.</title>
        <authorList>
            <person name="Zhong Y."/>
            <person name="Wu W."/>
            <person name="Sun C."/>
            <person name="Zou P."/>
            <person name="Liu Y."/>
            <person name="Dai S."/>
            <person name="Zhou R."/>
        </authorList>
    </citation>
    <scope>NUCLEOTIDE SEQUENCE [LARGE SCALE GENOMIC DNA]</scope>
</reference>
<dbReference type="EMBL" id="CM042880">
    <property type="protein sequence ID" value="KAI4389177.1"/>
    <property type="molecule type" value="Genomic_DNA"/>
</dbReference>
<comment type="caution">
    <text evidence="1">The sequence shown here is derived from an EMBL/GenBank/DDBJ whole genome shotgun (WGS) entry which is preliminary data.</text>
</comment>
<name>A0ACB9SEI5_9MYRT</name>
<evidence type="ECO:0000313" key="1">
    <source>
        <dbReference type="EMBL" id="KAI4389177.1"/>
    </source>
</evidence>
<keyword evidence="2" id="KW-1185">Reference proteome</keyword>
<gene>
    <name evidence="1" type="ORF">MLD38_001431</name>
</gene>
<accession>A0ACB9SEI5</accession>
<sequence>MSPKKQLKMASRIGAAAAFFLALAISTGGCSSYNVVPDNVTFDYGKLGPDSGDLILRGNSSLMSTGLELNVRPSGPLTGLIGRATYSTPVRLWDDVTGNSASFTTSFTFSIYSTETQSADGFSFFLAPNGSYNPPNDSSGAYLGLVDEYLLNGILPPSAAFVAIEVDTFNNSWDPPCRHIGIDINNISSVNSTCVDWLDGMVRSGGLINASITYDSSSGNLSAVLTDNSFPGNNSAVSHVVRLKEYLPEQVVIGFTASTGLWFELHTIKSWDFSSDILVAAQNETLVPRKGNKATIVAVSIAGSILVFGLILGFGWCRFCSRKEMQDEEDDIISIDQEFGEVAGPKRFSYEELVNATDGFHEGRLLGRGGFGKVYEGIIRGTGLRVAIKRISPESKQGVKEYATEVITISQLRHRNLVQLIGWCHRKKDLLLIYEFMSNGSLDSHLFHSLTPMSWGTRYKILREVASAVLYLHEGWESCVIHRDIKCSNIMLDSDFCAKLGDFGLARLVDHSKGSRTTVTAGTFGYMAPESFYAGKSSKESDVYSFGVVLLEIVCGRTVIDTRAGDGRENLVNWVRKLYHEGIAMDAVDESLGGNFNPTEAECVLTVGLWCTHPSFSFRPSMREAISTLNLDSPLPTFPPAFWNELYAGSSYVPQSSSHMGTTTGSGSTFSIESTTHTASSSDRSYSSTSALLKNTN</sequence>
<protein>
    <submittedName>
        <fullName evidence="1">Uncharacterized protein</fullName>
    </submittedName>
</protein>
<proteinExistence type="predicted"/>
<evidence type="ECO:0000313" key="2">
    <source>
        <dbReference type="Proteomes" id="UP001057402"/>
    </source>
</evidence>
<organism evidence="1 2">
    <name type="scientific">Melastoma candidum</name>
    <dbReference type="NCBI Taxonomy" id="119954"/>
    <lineage>
        <taxon>Eukaryota</taxon>
        <taxon>Viridiplantae</taxon>
        <taxon>Streptophyta</taxon>
        <taxon>Embryophyta</taxon>
        <taxon>Tracheophyta</taxon>
        <taxon>Spermatophyta</taxon>
        <taxon>Magnoliopsida</taxon>
        <taxon>eudicotyledons</taxon>
        <taxon>Gunneridae</taxon>
        <taxon>Pentapetalae</taxon>
        <taxon>rosids</taxon>
        <taxon>malvids</taxon>
        <taxon>Myrtales</taxon>
        <taxon>Melastomataceae</taxon>
        <taxon>Melastomatoideae</taxon>
        <taxon>Melastomateae</taxon>
        <taxon>Melastoma</taxon>
    </lineage>
</organism>